<accession>A0A1H6CEE4</accession>
<sequence>MLKAINTKILLAILAALTAIGSAVIYQSLEAHKAAAILQQQQHDAEEQRSRDEAFRRQVEQDKKRHNSAAGKEGKTWKSYIP</sequence>
<proteinExistence type="predicted"/>
<feature type="region of interest" description="Disordered" evidence="1">
    <location>
        <begin position="37"/>
        <end position="82"/>
    </location>
</feature>
<keyword evidence="3" id="KW-1185">Reference proteome</keyword>
<evidence type="ECO:0000313" key="2">
    <source>
        <dbReference type="EMBL" id="SEG71268.1"/>
    </source>
</evidence>
<feature type="compositionally biased region" description="Basic and acidic residues" evidence="1">
    <location>
        <begin position="43"/>
        <end position="63"/>
    </location>
</feature>
<protein>
    <submittedName>
        <fullName evidence="2">Uncharacterized protein</fullName>
    </submittedName>
</protein>
<dbReference type="EMBL" id="FNVA01000010">
    <property type="protein sequence ID" value="SEG71268.1"/>
    <property type="molecule type" value="Genomic_DNA"/>
</dbReference>
<name>A0A1H6CEE4_9BACT</name>
<evidence type="ECO:0000313" key="3">
    <source>
        <dbReference type="Proteomes" id="UP000236728"/>
    </source>
</evidence>
<gene>
    <name evidence="2" type="ORF">SAMN05421819_4469</name>
</gene>
<organism evidence="2 3">
    <name type="scientific">Bryocella elongata</name>
    <dbReference type="NCBI Taxonomy" id="863522"/>
    <lineage>
        <taxon>Bacteria</taxon>
        <taxon>Pseudomonadati</taxon>
        <taxon>Acidobacteriota</taxon>
        <taxon>Terriglobia</taxon>
        <taxon>Terriglobales</taxon>
        <taxon>Acidobacteriaceae</taxon>
        <taxon>Bryocella</taxon>
    </lineage>
</organism>
<evidence type="ECO:0000256" key="1">
    <source>
        <dbReference type="SAM" id="MobiDB-lite"/>
    </source>
</evidence>
<reference evidence="2 3" key="1">
    <citation type="submission" date="2016-10" db="EMBL/GenBank/DDBJ databases">
        <authorList>
            <person name="de Groot N.N."/>
        </authorList>
    </citation>
    <scope>NUCLEOTIDE SEQUENCE [LARGE SCALE GENOMIC DNA]</scope>
    <source>
        <strain evidence="2 3">DSM 22489</strain>
    </source>
</reference>
<dbReference type="AlphaFoldDB" id="A0A1H6CEE4"/>
<dbReference type="OrthoDB" id="123185at2"/>
<dbReference type="Proteomes" id="UP000236728">
    <property type="component" value="Unassembled WGS sequence"/>
</dbReference>
<dbReference type="RefSeq" id="WP_103935307.1">
    <property type="nucleotide sequence ID" value="NZ_FNVA01000010.1"/>
</dbReference>